<feature type="transmembrane region" description="Helical" evidence="1">
    <location>
        <begin position="151"/>
        <end position="171"/>
    </location>
</feature>
<organism evidence="2 3">
    <name type="scientific">Choanephora cucurbitarum</name>
    <dbReference type="NCBI Taxonomy" id="101091"/>
    <lineage>
        <taxon>Eukaryota</taxon>
        <taxon>Fungi</taxon>
        <taxon>Fungi incertae sedis</taxon>
        <taxon>Mucoromycota</taxon>
        <taxon>Mucoromycotina</taxon>
        <taxon>Mucoromycetes</taxon>
        <taxon>Mucorales</taxon>
        <taxon>Mucorineae</taxon>
        <taxon>Choanephoraceae</taxon>
        <taxon>Choanephoroideae</taxon>
        <taxon>Choanephora</taxon>
    </lineage>
</organism>
<dbReference type="AlphaFoldDB" id="A0A1C7NBA0"/>
<comment type="caution">
    <text evidence="2">The sequence shown here is derived from an EMBL/GenBank/DDBJ whole genome shotgun (WGS) entry which is preliminary data.</text>
</comment>
<reference evidence="2 3" key="1">
    <citation type="submission" date="2016-03" db="EMBL/GenBank/DDBJ databases">
        <title>Choanephora cucurbitarum.</title>
        <authorList>
            <person name="Min B."/>
            <person name="Park H."/>
            <person name="Park J.-H."/>
            <person name="Shin H.-D."/>
            <person name="Choi I.-G."/>
        </authorList>
    </citation>
    <scope>NUCLEOTIDE SEQUENCE [LARGE SCALE GENOMIC DNA]</scope>
    <source>
        <strain evidence="2 3">KUS-F28377</strain>
    </source>
</reference>
<keyword evidence="1" id="KW-0472">Membrane</keyword>
<gene>
    <name evidence="2" type="ORF">A0J61_07339</name>
</gene>
<sequence length="191" mass="21530">MTEGLHLRKKVTQEDENEFLDEEEQEKLLKELSEQNDSANLSIQRGLVTVGFILLALFFHVLLQGDQNVIVPISQLYTPTMIKIQSPQIASACSILSILLSIVTLILSSSLPVIPFAPIQTHEKNTLFGYAALVTAALPILQSIQSNWIELVFWSLPAFLIVMYYSAYTMIHQVNKGIMELEESKYRYKGA</sequence>
<evidence type="ECO:0000313" key="2">
    <source>
        <dbReference type="EMBL" id="OBZ84614.1"/>
    </source>
</evidence>
<keyword evidence="3" id="KW-1185">Reference proteome</keyword>
<evidence type="ECO:0000313" key="3">
    <source>
        <dbReference type="Proteomes" id="UP000093000"/>
    </source>
</evidence>
<dbReference type="OrthoDB" id="3358048at2759"/>
<feature type="transmembrane region" description="Helical" evidence="1">
    <location>
        <begin position="89"/>
        <end position="114"/>
    </location>
</feature>
<dbReference type="InParanoid" id="A0A1C7NBA0"/>
<keyword evidence="1" id="KW-0812">Transmembrane</keyword>
<feature type="transmembrane region" description="Helical" evidence="1">
    <location>
        <begin position="46"/>
        <end position="63"/>
    </location>
</feature>
<feature type="transmembrane region" description="Helical" evidence="1">
    <location>
        <begin position="126"/>
        <end position="145"/>
    </location>
</feature>
<proteinExistence type="predicted"/>
<protein>
    <submittedName>
        <fullName evidence="2">Uncharacterized protein</fullName>
    </submittedName>
</protein>
<dbReference type="EMBL" id="LUGH01000489">
    <property type="protein sequence ID" value="OBZ84614.1"/>
    <property type="molecule type" value="Genomic_DNA"/>
</dbReference>
<keyword evidence="1" id="KW-1133">Transmembrane helix</keyword>
<accession>A0A1C7NBA0</accession>
<name>A0A1C7NBA0_9FUNG</name>
<evidence type="ECO:0000256" key="1">
    <source>
        <dbReference type="SAM" id="Phobius"/>
    </source>
</evidence>
<dbReference type="Proteomes" id="UP000093000">
    <property type="component" value="Unassembled WGS sequence"/>
</dbReference>
<dbReference type="STRING" id="101091.A0A1C7NBA0"/>